<protein>
    <submittedName>
        <fullName evidence="1">Uncharacterized protein</fullName>
    </submittedName>
</protein>
<dbReference type="AlphaFoldDB" id="A0A165ELL1"/>
<reference evidence="1 2" key="1">
    <citation type="journal article" date="2016" name="Mol. Biol. Evol.">
        <title>Comparative Genomics of Early-Diverging Mushroom-Forming Fungi Provides Insights into the Origins of Lignocellulose Decay Capabilities.</title>
        <authorList>
            <person name="Nagy L.G."/>
            <person name="Riley R."/>
            <person name="Tritt A."/>
            <person name="Adam C."/>
            <person name="Daum C."/>
            <person name="Floudas D."/>
            <person name="Sun H."/>
            <person name="Yadav J.S."/>
            <person name="Pangilinan J."/>
            <person name="Larsson K.H."/>
            <person name="Matsuura K."/>
            <person name="Barry K."/>
            <person name="Labutti K."/>
            <person name="Kuo R."/>
            <person name="Ohm R.A."/>
            <person name="Bhattacharya S.S."/>
            <person name="Shirouzu T."/>
            <person name="Yoshinaga Y."/>
            <person name="Martin F.M."/>
            <person name="Grigoriev I.V."/>
            <person name="Hibbett D.S."/>
        </authorList>
    </citation>
    <scope>NUCLEOTIDE SEQUENCE [LARGE SCALE GENOMIC DNA]</scope>
    <source>
        <strain evidence="1 2">HHB12733</strain>
    </source>
</reference>
<sequence length="84" mass="9861">MIRGALVEGEGEVWVAEAYQGDMRGEKEIVGVTVWFLPGHRFLGSERQRNAVRWDEFMRMVGPEQERWYNDYVSRSLEVLRPVC</sequence>
<name>A0A165ELL1_9BASI</name>
<evidence type="ECO:0000313" key="2">
    <source>
        <dbReference type="Proteomes" id="UP000076842"/>
    </source>
</evidence>
<accession>A0A165ELL1</accession>
<evidence type="ECO:0000313" key="1">
    <source>
        <dbReference type="EMBL" id="KZT55109.1"/>
    </source>
</evidence>
<keyword evidence="2" id="KW-1185">Reference proteome</keyword>
<gene>
    <name evidence="1" type="ORF">CALCODRAFT_499057</name>
</gene>
<dbReference type="OrthoDB" id="2744543at2759"/>
<dbReference type="EMBL" id="KV424001">
    <property type="protein sequence ID" value="KZT55109.1"/>
    <property type="molecule type" value="Genomic_DNA"/>
</dbReference>
<proteinExistence type="predicted"/>
<organism evidence="1 2">
    <name type="scientific">Calocera cornea HHB12733</name>
    <dbReference type="NCBI Taxonomy" id="1353952"/>
    <lineage>
        <taxon>Eukaryota</taxon>
        <taxon>Fungi</taxon>
        <taxon>Dikarya</taxon>
        <taxon>Basidiomycota</taxon>
        <taxon>Agaricomycotina</taxon>
        <taxon>Dacrymycetes</taxon>
        <taxon>Dacrymycetales</taxon>
        <taxon>Dacrymycetaceae</taxon>
        <taxon>Calocera</taxon>
    </lineage>
</organism>
<dbReference type="Proteomes" id="UP000076842">
    <property type="component" value="Unassembled WGS sequence"/>
</dbReference>
<dbReference type="InParanoid" id="A0A165ELL1"/>